<gene>
    <name evidence="1" type="ORF">EYF80_057588</name>
</gene>
<accession>A0A4Z2EUK5</accession>
<keyword evidence="2" id="KW-1185">Reference proteome</keyword>
<name>A0A4Z2EUK5_9TELE</name>
<dbReference type="AlphaFoldDB" id="A0A4Z2EUK5"/>
<reference evidence="1 2" key="1">
    <citation type="submission" date="2019-03" db="EMBL/GenBank/DDBJ databases">
        <title>First draft genome of Liparis tanakae, snailfish: a comprehensive survey of snailfish specific genes.</title>
        <authorList>
            <person name="Kim W."/>
            <person name="Song I."/>
            <person name="Jeong J.-H."/>
            <person name="Kim D."/>
            <person name="Kim S."/>
            <person name="Ryu S."/>
            <person name="Song J.Y."/>
            <person name="Lee S.K."/>
        </authorList>
    </citation>
    <scope>NUCLEOTIDE SEQUENCE [LARGE SCALE GENOMIC DNA]</scope>
    <source>
        <tissue evidence="1">Muscle</tissue>
    </source>
</reference>
<evidence type="ECO:0000313" key="1">
    <source>
        <dbReference type="EMBL" id="TNN32251.1"/>
    </source>
</evidence>
<proteinExistence type="predicted"/>
<dbReference type="Proteomes" id="UP000314294">
    <property type="component" value="Unassembled WGS sequence"/>
</dbReference>
<dbReference type="EMBL" id="SRLO01002818">
    <property type="protein sequence ID" value="TNN32251.1"/>
    <property type="molecule type" value="Genomic_DNA"/>
</dbReference>
<comment type="caution">
    <text evidence="1">The sequence shown here is derived from an EMBL/GenBank/DDBJ whole genome shotgun (WGS) entry which is preliminary data.</text>
</comment>
<protein>
    <submittedName>
        <fullName evidence="1">Uncharacterized protein</fullName>
    </submittedName>
</protein>
<sequence length="17" mass="2058">MGPNTLLLHDWTFMIRL</sequence>
<organism evidence="1 2">
    <name type="scientific">Liparis tanakae</name>
    <name type="common">Tanaka's snailfish</name>
    <dbReference type="NCBI Taxonomy" id="230148"/>
    <lineage>
        <taxon>Eukaryota</taxon>
        <taxon>Metazoa</taxon>
        <taxon>Chordata</taxon>
        <taxon>Craniata</taxon>
        <taxon>Vertebrata</taxon>
        <taxon>Euteleostomi</taxon>
        <taxon>Actinopterygii</taxon>
        <taxon>Neopterygii</taxon>
        <taxon>Teleostei</taxon>
        <taxon>Neoteleostei</taxon>
        <taxon>Acanthomorphata</taxon>
        <taxon>Eupercaria</taxon>
        <taxon>Perciformes</taxon>
        <taxon>Cottioidei</taxon>
        <taxon>Cottales</taxon>
        <taxon>Liparidae</taxon>
        <taxon>Liparis</taxon>
    </lineage>
</organism>
<evidence type="ECO:0000313" key="2">
    <source>
        <dbReference type="Proteomes" id="UP000314294"/>
    </source>
</evidence>